<protein>
    <submittedName>
        <fullName evidence="1">Uncharacterized protein</fullName>
    </submittedName>
</protein>
<sequence>MNTDGEVPTTFWVTVQFQKDGPRVKGQWTKYETADQKYLGFVGDYGSRPGTTVSLIEEIPDGECRVRRTWPENQARSMSAP</sequence>
<proteinExistence type="predicted"/>
<accession>A0ABU4F5M2</accession>
<dbReference type="Proteomes" id="UP001187346">
    <property type="component" value="Unassembled WGS sequence"/>
</dbReference>
<gene>
    <name evidence="1" type="ORF">R5A26_08035</name>
</gene>
<name>A0ABU4F5M2_9ACTN</name>
<comment type="caution">
    <text evidence="1">The sequence shown here is derived from an EMBL/GenBank/DDBJ whole genome shotgun (WGS) entry which is preliminary data.</text>
</comment>
<evidence type="ECO:0000313" key="2">
    <source>
        <dbReference type="Proteomes" id="UP001187346"/>
    </source>
</evidence>
<evidence type="ECO:0000313" key="1">
    <source>
        <dbReference type="EMBL" id="MDV7215898.1"/>
    </source>
</evidence>
<keyword evidence="2" id="KW-1185">Reference proteome</keyword>
<organism evidence="1 2">
    <name type="scientific">Streptomyces prunicolor</name>
    <dbReference type="NCBI Taxonomy" id="67348"/>
    <lineage>
        <taxon>Bacteria</taxon>
        <taxon>Bacillati</taxon>
        <taxon>Actinomycetota</taxon>
        <taxon>Actinomycetes</taxon>
        <taxon>Kitasatosporales</taxon>
        <taxon>Streptomycetaceae</taxon>
        <taxon>Streptomyces</taxon>
    </lineage>
</organism>
<dbReference type="EMBL" id="JAWMAJ010000019">
    <property type="protein sequence ID" value="MDV7215898.1"/>
    <property type="molecule type" value="Genomic_DNA"/>
</dbReference>
<reference evidence="1 2" key="1">
    <citation type="submission" date="2023-10" db="EMBL/GenBank/DDBJ databases">
        <title>Characterization of rhizosphere-enriched actinobacteria from wheat plants lab-grown on chernevaya soil.</title>
        <authorList>
            <person name="Tikhonova E.N."/>
            <person name="Konopkin A."/>
            <person name="Kravchenko I.K."/>
        </authorList>
    </citation>
    <scope>NUCLEOTIDE SEQUENCE [LARGE SCALE GENOMIC DNA]</scope>
    <source>
        <strain evidence="1 2">RR29</strain>
    </source>
</reference>
<dbReference type="RefSeq" id="WP_266866376.1">
    <property type="nucleotide sequence ID" value="NZ_JAPEMW010000001.1"/>
</dbReference>